<dbReference type="PANTHER" id="PTHR12461">
    <property type="entry name" value="HYPOXIA-INDUCIBLE FACTOR 1 ALPHA INHIBITOR-RELATED"/>
    <property type="match status" value="1"/>
</dbReference>
<dbReference type="PROSITE" id="PS51184">
    <property type="entry name" value="JMJC"/>
    <property type="match status" value="1"/>
</dbReference>
<dbReference type="SUPFAM" id="SSF51197">
    <property type="entry name" value="Clavaminate synthase-like"/>
    <property type="match status" value="1"/>
</dbReference>
<dbReference type="Proteomes" id="UP000631300">
    <property type="component" value="Unassembled WGS sequence"/>
</dbReference>
<name>A0A918MX58_9ALTE</name>
<reference evidence="2" key="1">
    <citation type="journal article" date="2014" name="Int. J. Syst. Evol. Microbiol.">
        <title>Complete genome sequence of Corynebacterium casei LMG S-19264T (=DSM 44701T), isolated from a smear-ripened cheese.</title>
        <authorList>
            <consortium name="US DOE Joint Genome Institute (JGI-PGF)"/>
            <person name="Walter F."/>
            <person name="Albersmeier A."/>
            <person name="Kalinowski J."/>
            <person name="Ruckert C."/>
        </authorList>
    </citation>
    <scope>NUCLEOTIDE SEQUENCE</scope>
    <source>
        <strain evidence="2">KCTC 22164</strain>
    </source>
</reference>
<dbReference type="InterPro" id="IPR041667">
    <property type="entry name" value="Cupin_8"/>
</dbReference>
<dbReference type="Pfam" id="PF13621">
    <property type="entry name" value="Cupin_8"/>
    <property type="match status" value="1"/>
</dbReference>
<organism evidence="2 3">
    <name type="scientific">Alteromonas halophila</name>
    <dbReference type="NCBI Taxonomy" id="516698"/>
    <lineage>
        <taxon>Bacteria</taxon>
        <taxon>Pseudomonadati</taxon>
        <taxon>Pseudomonadota</taxon>
        <taxon>Gammaproteobacteria</taxon>
        <taxon>Alteromonadales</taxon>
        <taxon>Alteromonadaceae</taxon>
        <taxon>Alteromonas/Salinimonas group</taxon>
        <taxon>Alteromonas</taxon>
    </lineage>
</organism>
<dbReference type="RefSeq" id="WP_189403853.1">
    <property type="nucleotide sequence ID" value="NZ_BMXP01000002.1"/>
</dbReference>
<sequence>MVQNVQQVTPLPDDSALLSSLRSWQSPRVLRGLVADWPVVQAATTSNQALVDYLAQFDQGKTVDCLALPHQCDGRMFYNEDMSGFNFSRHRMPFLQALNTLLARADQPQADSLYVGSTSVDACLPGFTGDNPIALVGADPLATLWVGNKSRIAAHYDAPDNLICVAAGKRKVTLFPPEQVDNLYVGPLHVTPAGQPVSMVDFAAPDFEKYPRFAQALEAALTVELVPGDALYIPSMWWHHIEGQHSINLLINFWWQDAPGYLGRSENALYHALVTINQLPQQQRMAWKAMFNHYVFGEDSERFSHIPENRRGPLGDLSEDTVRQFKAWLVNHLKH</sequence>
<evidence type="ECO:0000313" key="2">
    <source>
        <dbReference type="EMBL" id="GGW78140.1"/>
    </source>
</evidence>
<comment type="caution">
    <text evidence="2">The sequence shown here is derived from an EMBL/GenBank/DDBJ whole genome shotgun (WGS) entry which is preliminary data.</text>
</comment>
<accession>A0A918MX58</accession>
<dbReference type="SMART" id="SM00558">
    <property type="entry name" value="JmjC"/>
    <property type="match status" value="1"/>
</dbReference>
<reference evidence="2" key="2">
    <citation type="submission" date="2020-09" db="EMBL/GenBank/DDBJ databases">
        <authorList>
            <person name="Sun Q."/>
            <person name="Kim S."/>
        </authorList>
    </citation>
    <scope>NUCLEOTIDE SEQUENCE</scope>
    <source>
        <strain evidence="2">KCTC 22164</strain>
    </source>
</reference>
<dbReference type="InterPro" id="IPR014710">
    <property type="entry name" value="RmlC-like_jellyroll"/>
</dbReference>
<dbReference type="PANTHER" id="PTHR12461:SF105">
    <property type="entry name" value="HYPOXIA-INDUCIBLE FACTOR 1-ALPHA INHIBITOR"/>
    <property type="match status" value="1"/>
</dbReference>
<dbReference type="InterPro" id="IPR003347">
    <property type="entry name" value="JmjC_dom"/>
</dbReference>
<dbReference type="Gene3D" id="2.60.120.10">
    <property type="entry name" value="Jelly Rolls"/>
    <property type="match status" value="1"/>
</dbReference>
<gene>
    <name evidence="2" type="ORF">GCM10007391_08380</name>
</gene>
<proteinExistence type="predicted"/>
<dbReference type="EMBL" id="BMXP01000002">
    <property type="protein sequence ID" value="GGW78140.1"/>
    <property type="molecule type" value="Genomic_DNA"/>
</dbReference>
<dbReference type="AlphaFoldDB" id="A0A918MX58"/>
<evidence type="ECO:0000259" key="1">
    <source>
        <dbReference type="PROSITE" id="PS51184"/>
    </source>
</evidence>
<keyword evidence="3" id="KW-1185">Reference proteome</keyword>
<feature type="domain" description="JmjC" evidence="1">
    <location>
        <begin position="96"/>
        <end position="270"/>
    </location>
</feature>
<protein>
    <submittedName>
        <fullName evidence="2">Cupin</fullName>
    </submittedName>
</protein>
<evidence type="ECO:0000313" key="3">
    <source>
        <dbReference type="Proteomes" id="UP000631300"/>
    </source>
</evidence>